<keyword evidence="3" id="KW-0479">Metal-binding</keyword>
<dbReference type="PROSITE" id="PS51404">
    <property type="entry name" value="DYP_PEROXIDASE"/>
    <property type="match status" value="1"/>
</dbReference>
<comment type="caution">
    <text evidence="7">The sequence shown here is derived from an EMBL/GenBank/DDBJ whole genome shotgun (WGS) entry which is preliminary data.</text>
</comment>
<feature type="domain" description="Dyp-type peroxidase C-terminal" evidence="6">
    <location>
        <begin position="563"/>
        <end position="720"/>
    </location>
</feature>
<evidence type="ECO:0000259" key="6">
    <source>
        <dbReference type="Pfam" id="PF20628"/>
    </source>
</evidence>
<dbReference type="GO" id="GO:0005829">
    <property type="term" value="C:cytosol"/>
    <property type="evidence" value="ECO:0007669"/>
    <property type="project" value="TreeGrafter"/>
</dbReference>
<evidence type="ECO:0000256" key="1">
    <source>
        <dbReference type="ARBA" id="ARBA00001970"/>
    </source>
</evidence>
<dbReference type="GO" id="GO:0020037">
    <property type="term" value="F:heme binding"/>
    <property type="evidence" value="ECO:0007669"/>
    <property type="project" value="InterPro"/>
</dbReference>
<dbReference type="PANTHER" id="PTHR30521">
    <property type="entry name" value="DEFERROCHELATASE/PEROXIDASE"/>
    <property type="match status" value="1"/>
</dbReference>
<keyword evidence="2" id="KW-0575">Peroxidase</keyword>
<name>A0A0R3NCE9_9BRAD</name>
<dbReference type="InterPro" id="IPR036514">
    <property type="entry name" value="SGNH_hydro_sf"/>
</dbReference>
<organism evidence="7 8">
    <name type="scientific">Bradyrhizobium retamae</name>
    <dbReference type="NCBI Taxonomy" id="1300035"/>
    <lineage>
        <taxon>Bacteria</taxon>
        <taxon>Pseudomonadati</taxon>
        <taxon>Pseudomonadota</taxon>
        <taxon>Alphaproteobacteria</taxon>
        <taxon>Hyphomicrobiales</taxon>
        <taxon>Nitrobacteraceae</taxon>
        <taxon>Bradyrhizobium</taxon>
    </lineage>
</organism>
<keyword evidence="4" id="KW-0560">Oxidoreductase</keyword>
<protein>
    <recommendedName>
        <fullName evidence="6">Dyp-type peroxidase C-terminal domain-containing protein</fullName>
    </recommendedName>
</protein>
<dbReference type="GO" id="GO:0004601">
    <property type="term" value="F:peroxidase activity"/>
    <property type="evidence" value="ECO:0007669"/>
    <property type="project" value="UniProtKB-KW"/>
</dbReference>
<evidence type="ECO:0000256" key="5">
    <source>
        <dbReference type="ARBA" id="ARBA00023004"/>
    </source>
</evidence>
<dbReference type="InterPro" id="IPR048328">
    <property type="entry name" value="Dyp_perox_C"/>
</dbReference>
<evidence type="ECO:0000256" key="2">
    <source>
        <dbReference type="ARBA" id="ARBA00022559"/>
    </source>
</evidence>
<keyword evidence="8" id="KW-1185">Reference proteome</keyword>
<keyword evidence="5" id="KW-0408">Iron</keyword>
<dbReference type="EMBL" id="LLYA01000112">
    <property type="protein sequence ID" value="KRR27488.1"/>
    <property type="molecule type" value="Genomic_DNA"/>
</dbReference>
<evidence type="ECO:0000256" key="4">
    <source>
        <dbReference type="ARBA" id="ARBA00023002"/>
    </source>
</evidence>
<evidence type="ECO:0000313" key="7">
    <source>
        <dbReference type="EMBL" id="KRR27488.1"/>
    </source>
</evidence>
<evidence type="ECO:0000313" key="8">
    <source>
        <dbReference type="Proteomes" id="UP000052023"/>
    </source>
</evidence>
<sequence>MRRDLQIKTGSLAGTSDFRVLAPIRKGLVPSLDAVTYKTRVKRVLRTLHAGRIGGFEYEFARILSDAVQRVGCIHSVGIAVLEPEDKVLLTVTFDGAWESYVRIIWQKVSRLLDLIFCNTEDYVLGYENSYEKWGIWLKQAQSEAHFLYATPGLTVDDIRYLQMEERVYRREAGDSAESRVTQIRIPTTEEIAEQSIFAVGGMAGIDPTNAGFGKPLRIEEAGRPPFRQGVRAVVGLYRLADVYPPDTTDGLILHRAAHELLPEFNRMLHDGSTYRQGIERALKRFPEAMRWLGKPCDAPPVRKFLPVPLPDEPPLQDPGNVQGGILRGYPDFDHGCMLLLQFVSPRGLAAFLGALQVTSQADTLEQDTVATNIAFTVEGLRVAGLPDDEIRELPEEFVQGMERRAGLLGDLRINHPRRWRLPAHNWHEGVKARDIGDDDPAPRIDLSAVHAVVQVRLRASGLVPTVMPRARLMASMEVLVAAHPDVRPLSLQWMQRQRNAKGEFEEHFGFVDSNSDPVLSKSKAGDRFSNQIHLGELLCGYPNLADKNSPLSEAPDRVKALLQDGSFLVIRKLRQDVAAFEGSLSEAVDQTSAAGHPLTRDELKAKMMGRWPGGNAKAGEPLADVAAPGSNNFHFDNDPHGASCPLQAHIRRANPRNTDPAKGSRPPRIVRRGMSYGAPVDRHAGDAQNSLGQERGLIFMAYNASLGEQFEVVQRWLNGGNSSASYSGQGDPLCGHAESGRRRYFRFEHGGNTVRMALDGSDRLHEEPRPFVRLEWGAYLFAPSKKGLLMLQRRGEGTQSGAQAVLWSAAKGEIEIARLRDIEKHLGAAEAVTAWKSALEDPDAATDFIAASIWAAIREHHGGVLQTPFAVLVAERGLVDDVLLDRRRNLSVKGYLPRMHASFGEIYLGLDAGQGGDYERESEACNQAITDLDKESAFERARNSTRIALQALVDEAIGYARADGESRWDLTLDVRELVDPLLADFCEEWFGLSPNGNFFSRSGYRWDWKPGRPPNYPGHFLAPSRYFFQPYPGQEVKSVGEAHGVALRSAMKEFLRSHPQIEAPVARAILRSKPGQDLDFAARTLVGAVIGFVPTVNGNILRILNEWLREGTLWSLRARFADTKAASSFLDACNRLGAAFIPAMQLRTAPEVIWRTAAVAHTIGEGPHRVDVKPGEIVVVGAISATQQSLQEGNRELHHAFGGNRRATPHPTHACPGADPALAVMLGFFSELVESPLALRAGPGPLTLSVDGRLPPSAEARSGRLATKLRTRADVLDRARRLGLYRDAQAFQLRREREPSAAAPPLVTMGDSWLFDYEGWSDLASSLREKGYSFVGGNLAASPGKLLSEMAADDCLDDLRRFLRSPGANPPKALLLGGGGNDVVTPDLLADPPKPAPLCALLVQSPPPGQEELVEAEVRRFIDGELHGYYKKILDAVRSVSPIPILIQAYDHPISDGRELIYKGEVLAGPWLKPIFVERGYNIPMFPNSSPDLVRARDVMRRLIDRLNAMVAGFADKNRKIYHVNLTGTLAAHFGDPANYATLWDNELHANDAGFDVLAAVIAAKLRELSID</sequence>
<comment type="cofactor">
    <cofactor evidence="1">
        <name>heme b</name>
        <dbReference type="ChEBI" id="CHEBI:60344"/>
    </cofactor>
</comment>
<dbReference type="SUPFAM" id="SSF52266">
    <property type="entry name" value="SGNH hydrolase"/>
    <property type="match status" value="1"/>
</dbReference>
<dbReference type="Proteomes" id="UP000052023">
    <property type="component" value="Unassembled WGS sequence"/>
</dbReference>
<evidence type="ECO:0000256" key="3">
    <source>
        <dbReference type="ARBA" id="ARBA00022723"/>
    </source>
</evidence>
<dbReference type="GO" id="GO:0016788">
    <property type="term" value="F:hydrolase activity, acting on ester bonds"/>
    <property type="evidence" value="ECO:0007669"/>
    <property type="project" value="UniProtKB-ARBA"/>
</dbReference>
<reference evidence="7 8" key="1">
    <citation type="submission" date="2014-03" db="EMBL/GenBank/DDBJ databases">
        <title>Bradyrhizobium valentinum sp. nov., isolated from effective nodules of Lupinus mariae-josephae, a lupine endemic of basic-lime soils in Eastern Spain.</title>
        <authorList>
            <person name="Duran D."/>
            <person name="Rey L."/>
            <person name="Navarro A."/>
            <person name="Busquets A."/>
            <person name="Imperial J."/>
            <person name="Ruiz-Argueso T."/>
        </authorList>
    </citation>
    <scope>NUCLEOTIDE SEQUENCE [LARGE SCALE GENOMIC DNA]</scope>
    <source>
        <strain evidence="7 8">Ro19</strain>
    </source>
</reference>
<dbReference type="SUPFAM" id="SSF54909">
    <property type="entry name" value="Dimeric alpha+beta barrel"/>
    <property type="match status" value="1"/>
</dbReference>
<accession>A0A0R3NCE9</accession>
<dbReference type="Pfam" id="PF20628">
    <property type="entry name" value="Dyp_perox_C"/>
    <property type="match status" value="1"/>
</dbReference>
<dbReference type="PANTHER" id="PTHR30521:SF5">
    <property type="entry name" value="BLR4509 PROTEIN"/>
    <property type="match status" value="1"/>
</dbReference>
<dbReference type="InterPro" id="IPR006314">
    <property type="entry name" value="Dyp_peroxidase"/>
</dbReference>
<dbReference type="GO" id="GO:0046872">
    <property type="term" value="F:metal ion binding"/>
    <property type="evidence" value="ECO:0007669"/>
    <property type="project" value="UniProtKB-KW"/>
</dbReference>
<dbReference type="InterPro" id="IPR011008">
    <property type="entry name" value="Dimeric_a/b-barrel"/>
</dbReference>
<proteinExistence type="predicted"/>
<dbReference type="Gene3D" id="3.40.50.1110">
    <property type="entry name" value="SGNH hydrolase"/>
    <property type="match status" value="1"/>
</dbReference>
<dbReference type="RefSeq" id="WP_057843337.1">
    <property type="nucleotide sequence ID" value="NZ_LLYA01000112.1"/>
</dbReference>
<gene>
    <name evidence="7" type="ORF">CQ13_03530</name>
</gene>
<dbReference type="OrthoDB" id="236246at2"/>